<keyword evidence="1" id="KW-0539">Nucleus</keyword>
<evidence type="ECO:0000313" key="4">
    <source>
        <dbReference type="Proteomes" id="UP000813385"/>
    </source>
</evidence>
<dbReference type="GO" id="GO:0005634">
    <property type="term" value="C:nucleus"/>
    <property type="evidence" value="ECO:0007669"/>
    <property type="project" value="TreeGrafter"/>
</dbReference>
<evidence type="ECO:0000256" key="1">
    <source>
        <dbReference type="ARBA" id="ARBA00023242"/>
    </source>
</evidence>
<dbReference type="OrthoDB" id="4830956at2759"/>
<sequence>MVKIGLQREMGAWRLASSESLGDEALQSQNDPGLCDEERPQCRNCVRLGIECPGYASALQFINSTSASVPTSRRRRRKVAEPQEQPRSSPEAEITAQLEGDNDGDYPIAAPDEAEHNVDVDDAWVSEHFPPQLPAAFRSIWETIGFGNDVVKYAVLAHASAHPADTAMGFYSRALRALSVSAQGPASWCLPESDLHSATVSLAVLALLQLYEMKHGTFSGGFTHCRQADKIAAAHLERMRTWEMARRLLHAWVPIKCWFSFQCQPWTSHASPFPSGTENALWDVLLSPAAADIGGGSELLLILLCEARRQGSNALHARFFANDQTGTEYDKLLRNFETLGNGLPTRGEDLRDPLPPGVRESQLEQLRERLDSWHESQPLDDLPMIRTTFKGPNDPDLPYRRPLLFRSNQAALSFIRFASAQSYLSTYLGRPGQQTDEWFTLLIRAVSGLDLDRPLEAIDMPFGLLHLLFQCIVLRGASVQILEWLTDLAPRLEAAGSYALGLVPMWIFKRLTVLVLREKRAGRIVLSIFSDFKATEEIVDTRSPMAARILVLGVDAASQETYQSIIDLSASEDAEDVT</sequence>
<dbReference type="GO" id="GO:0008270">
    <property type="term" value="F:zinc ion binding"/>
    <property type="evidence" value="ECO:0007669"/>
    <property type="project" value="InterPro"/>
</dbReference>
<dbReference type="PANTHER" id="PTHR37534">
    <property type="entry name" value="TRANSCRIPTIONAL ACTIVATOR PROTEIN UGA3"/>
    <property type="match status" value="1"/>
</dbReference>
<comment type="caution">
    <text evidence="3">The sequence shown here is derived from an EMBL/GenBank/DDBJ whole genome shotgun (WGS) entry which is preliminary data.</text>
</comment>
<dbReference type="GO" id="GO:0000976">
    <property type="term" value="F:transcription cis-regulatory region binding"/>
    <property type="evidence" value="ECO:0007669"/>
    <property type="project" value="TreeGrafter"/>
</dbReference>
<protein>
    <recommendedName>
        <fullName evidence="5">Zn(2)-C6 fungal-type domain-containing protein</fullName>
    </recommendedName>
</protein>
<dbReference type="InterPro" id="IPR001138">
    <property type="entry name" value="Zn2Cys6_DnaBD"/>
</dbReference>
<dbReference type="CDD" id="cd00067">
    <property type="entry name" value="GAL4"/>
    <property type="match status" value="1"/>
</dbReference>
<keyword evidence="4" id="KW-1185">Reference proteome</keyword>
<dbReference type="GO" id="GO:0000981">
    <property type="term" value="F:DNA-binding transcription factor activity, RNA polymerase II-specific"/>
    <property type="evidence" value="ECO:0007669"/>
    <property type="project" value="InterPro"/>
</dbReference>
<name>A0A8K0TND3_9PEZI</name>
<dbReference type="PANTHER" id="PTHR37534:SF7">
    <property type="entry name" value="TRANSCRIPTIONAL ACTIVATOR PROTEIN UGA3"/>
    <property type="match status" value="1"/>
</dbReference>
<dbReference type="Proteomes" id="UP000813385">
    <property type="component" value="Unassembled WGS sequence"/>
</dbReference>
<evidence type="ECO:0000256" key="2">
    <source>
        <dbReference type="SAM" id="MobiDB-lite"/>
    </source>
</evidence>
<accession>A0A8K0TND3</accession>
<proteinExistence type="predicted"/>
<dbReference type="GO" id="GO:0045944">
    <property type="term" value="P:positive regulation of transcription by RNA polymerase II"/>
    <property type="evidence" value="ECO:0007669"/>
    <property type="project" value="TreeGrafter"/>
</dbReference>
<evidence type="ECO:0008006" key="5">
    <source>
        <dbReference type="Google" id="ProtNLM"/>
    </source>
</evidence>
<reference evidence="3" key="1">
    <citation type="journal article" date="2021" name="Nat. Commun.">
        <title>Genetic determinants of endophytism in the Arabidopsis root mycobiome.</title>
        <authorList>
            <person name="Mesny F."/>
            <person name="Miyauchi S."/>
            <person name="Thiergart T."/>
            <person name="Pickel B."/>
            <person name="Atanasova L."/>
            <person name="Karlsson M."/>
            <person name="Huettel B."/>
            <person name="Barry K.W."/>
            <person name="Haridas S."/>
            <person name="Chen C."/>
            <person name="Bauer D."/>
            <person name="Andreopoulos W."/>
            <person name="Pangilinan J."/>
            <person name="LaButti K."/>
            <person name="Riley R."/>
            <person name="Lipzen A."/>
            <person name="Clum A."/>
            <person name="Drula E."/>
            <person name="Henrissat B."/>
            <person name="Kohler A."/>
            <person name="Grigoriev I.V."/>
            <person name="Martin F.M."/>
            <person name="Hacquard S."/>
        </authorList>
    </citation>
    <scope>NUCLEOTIDE SEQUENCE</scope>
    <source>
        <strain evidence="3">MPI-CAGE-AT-0016</strain>
    </source>
</reference>
<gene>
    <name evidence="3" type="ORF">B0T11DRAFT_323474</name>
</gene>
<dbReference type="EMBL" id="JAGPXD010000001">
    <property type="protein sequence ID" value="KAH7375458.1"/>
    <property type="molecule type" value="Genomic_DNA"/>
</dbReference>
<organism evidence="3 4">
    <name type="scientific">Plectosphaerella cucumerina</name>
    <dbReference type="NCBI Taxonomy" id="40658"/>
    <lineage>
        <taxon>Eukaryota</taxon>
        <taxon>Fungi</taxon>
        <taxon>Dikarya</taxon>
        <taxon>Ascomycota</taxon>
        <taxon>Pezizomycotina</taxon>
        <taxon>Sordariomycetes</taxon>
        <taxon>Hypocreomycetidae</taxon>
        <taxon>Glomerellales</taxon>
        <taxon>Plectosphaerellaceae</taxon>
        <taxon>Plectosphaerella</taxon>
    </lineage>
</organism>
<feature type="region of interest" description="Disordered" evidence="2">
    <location>
        <begin position="67"/>
        <end position="110"/>
    </location>
</feature>
<evidence type="ECO:0000313" key="3">
    <source>
        <dbReference type="EMBL" id="KAH7375458.1"/>
    </source>
</evidence>
<dbReference type="AlphaFoldDB" id="A0A8K0TND3"/>